<organism evidence="6 7">
    <name type="scientific">Rhizodiscina lignyota</name>
    <dbReference type="NCBI Taxonomy" id="1504668"/>
    <lineage>
        <taxon>Eukaryota</taxon>
        <taxon>Fungi</taxon>
        <taxon>Dikarya</taxon>
        <taxon>Ascomycota</taxon>
        <taxon>Pezizomycotina</taxon>
        <taxon>Dothideomycetes</taxon>
        <taxon>Pleosporomycetidae</taxon>
        <taxon>Aulographales</taxon>
        <taxon>Rhizodiscinaceae</taxon>
        <taxon>Rhizodiscina</taxon>
    </lineage>
</organism>
<keyword evidence="5" id="KW-0175">Coiled coil</keyword>
<comment type="subcellular location">
    <subcellularLocation>
        <location evidence="1">Nucleus</location>
    </subcellularLocation>
</comment>
<evidence type="ECO:0000256" key="4">
    <source>
        <dbReference type="ARBA" id="ARBA00023242"/>
    </source>
</evidence>
<dbReference type="Proteomes" id="UP000799772">
    <property type="component" value="Unassembled WGS sequence"/>
</dbReference>
<comment type="similarity">
    <text evidence="2">Belongs to the NUP186/NUP192/NUP205 family.</text>
</comment>
<dbReference type="PANTHER" id="PTHR31344:SF0">
    <property type="entry name" value="NUCLEAR PORE COMPLEX PROTEIN NUP205"/>
    <property type="match status" value="1"/>
</dbReference>
<dbReference type="OrthoDB" id="2019644at2759"/>
<evidence type="ECO:0000256" key="5">
    <source>
        <dbReference type="SAM" id="Coils"/>
    </source>
</evidence>
<keyword evidence="4" id="KW-0539">Nucleus</keyword>
<dbReference type="GO" id="GO:0017056">
    <property type="term" value="F:structural constituent of nuclear pore"/>
    <property type="evidence" value="ECO:0007669"/>
    <property type="project" value="TreeGrafter"/>
</dbReference>
<dbReference type="EMBL" id="ML978121">
    <property type="protein sequence ID" value="KAF2104008.1"/>
    <property type="molecule type" value="Genomic_DNA"/>
</dbReference>
<evidence type="ECO:0000313" key="6">
    <source>
        <dbReference type="EMBL" id="KAF2104008.1"/>
    </source>
</evidence>
<dbReference type="Pfam" id="PF11894">
    <property type="entry name" value="Nup192"/>
    <property type="match status" value="1"/>
</dbReference>
<accession>A0A9P4MAI2</accession>
<keyword evidence="7" id="KW-1185">Reference proteome</keyword>
<gene>
    <name evidence="6" type="ORF">NA57DRAFT_70220</name>
</gene>
<keyword evidence="3" id="KW-0813">Transport</keyword>
<evidence type="ECO:0000313" key="7">
    <source>
        <dbReference type="Proteomes" id="UP000799772"/>
    </source>
</evidence>
<protein>
    <submittedName>
        <fullName evidence="6">Uncharacterized protein</fullName>
    </submittedName>
</protein>
<dbReference type="GO" id="GO:0006999">
    <property type="term" value="P:nuclear pore organization"/>
    <property type="evidence" value="ECO:0007669"/>
    <property type="project" value="TreeGrafter"/>
</dbReference>
<comment type="caution">
    <text evidence="6">The sequence shown here is derived from an EMBL/GenBank/DDBJ whole genome shotgun (WGS) entry which is preliminary data.</text>
</comment>
<dbReference type="GO" id="GO:0044611">
    <property type="term" value="C:nuclear pore inner ring"/>
    <property type="evidence" value="ECO:0007669"/>
    <property type="project" value="TreeGrafter"/>
</dbReference>
<evidence type="ECO:0000256" key="1">
    <source>
        <dbReference type="ARBA" id="ARBA00004123"/>
    </source>
</evidence>
<evidence type="ECO:0000256" key="3">
    <source>
        <dbReference type="ARBA" id="ARBA00022448"/>
    </source>
</evidence>
<reference evidence="6" key="1">
    <citation type="journal article" date="2020" name="Stud. Mycol.">
        <title>101 Dothideomycetes genomes: a test case for predicting lifestyles and emergence of pathogens.</title>
        <authorList>
            <person name="Haridas S."/>
            <person name="Albert R."/>
            <person name="Binder M."/>
            <person name="Bloem J."/>
            <person name="Labutti K."/>
            <person name="Salamov A."/>
            <person name="Andreopoulos B."/>
            <person name="Baker S."/>
            <person name="Barry K."/>
            <person name="Bills G."/>
            <person name="Bluhm B."/>
            <person name="Cannon C."/>
            <person name="Castanera R."/>
            <person name="Culley D."/>
            <person name="Daum C."/>
            <person name="Ezra D."/>
            <person name="Gonzalez J."/>
            <person name="Henrissat B."/>
            <person name="Kuo A."/>
            <person name="Liang C."/>
            <person name="Lipzen A."/>
            <person name="Lutzoni F."/>
            <person name="Magnuson J."/>
            <person name="Mondo S."/>
            <person name="Nolan M."/>
            <person name="Ohm R."/>
            <person name="Pangilinan J."/>
            <person name="Park H.-J."/>
            <person name="Ramirez L."/>
            <person name="Alfaro M."/>
            <person name="Sun H."/>
            <person name="Tritt A."/>
            <person name="Yoshinaga Y."/>
            <person name="Zwiers L.-H."/>
            <person name="Turgeon B."/>
            <person name="Goodwin S."/>
            <person name="Spatafora J."/>
            <person name="Crous P."/>
            <person name="Grigoriev I."/>
        </authorList>
    </citation>
    <scope>NUCLEOTIDE SEQUENCE</scope>
    <source>
        <strain evidence="6">CBS 133067</strain>
    </source>
</reference>
<proteinExistence type="inferred from homology"/>
<sequence>MDSLEALQGLHRDLLNLSERRLPLLERLATELQDQLEDFRTLLQRIPRNDTSRKAVQSGKIEIDNQQYELNDDFKAGTLQLADDLDLDELQAAKLFLEAQEEAHELDRPPHIVALLRFQRRRQLLVECFRLVVQESLQDEDEGETDELSSARAFFGDIVRQTLGFQDNLLDNGSKYWRKCLGDMVDIEKWLQKLADELERVSVLGIPLPQDTSELLQFQHQSLLAQHEALAGVTSNLIKGGYTSHDDLRYLLSRTKQIDKYGRILIHYAAILTTAIAYFGPADEMCSLEDAQAIHESLVSSKDADQWSHRGFHAAAVSWWLVEFSGRFNDSSVAPRSGSDAQNEDAKRHEQFMAALKDGALQFSLTISQDINRSDWYDPARAGLISFLLHEPAMPTAEFSPPSRIIRDLIEAGFQTFTEAFVTNMPNTIRDLRSEEDKARKSMRSRFQRGNADEELHLERFLVIASYAYEGDSDSAMAFWSDSESNMYGFLQWAARRQTTPRVAAFCELIRALSDDEACADAVHQFLLDEGQPVGGRIRRTGSLSWSQILSELHFYAKDIRERPSSAQSNITGAPQIVMEEYVEPESSMMLECYLRLVAHLCLKSAKAREYASMTPQLPLYELLFELCSSSWESRLRACAFTALNALCTEKTPETSTKFWHALDQWMYGIAYTPSKQSVTLVRQEQPSRHEERALNDIATGFEEPNAFTGFVQSLIAPLDTDTGLNDRLPFPEGLGSAYRMPGIELYVDFILGRVFAERTNQLDEVLQTWILRLTCLNFAALCLSTFNEDLVAIANRASISVDSVIQTSSLSTYARLHPFSRTMEWMFNDKVTQALFATAHQPIEKVDNAPSESPLILSMVASIRVMILVMKMQSTYLDIVRPLIKTQSSTWRSTVANSAIASFEDAVLNNLQLIVDLGLYCGTGHQDLTIASLELLQLLSSSRKLVASSTTGFGYGAGKSKVITVLEHDHEAERVARVLLPEIQVDMRQLESGPDSPGYIIKRRILEFLQSCLSTLQDRPTIAHALLGFTCKPKGLTVDDAGLFGQGESLFHAILKLSLDWPDNDGGAFVYWLSAIKGLCTEILQTLWTSPLSASLVLTELQNTDYIFVQAIAQSVITPDTLWDGRSLSSPEFVLTDSAQAYCNFLRQRSAHYELVAKALRSVAHSSMQTHRARIESMLLGATNFPGMDSIPNANIFDLFDFMEMDFGYGLAPPELPLIGTLDFGICRKDPEDPSSPIELRAAEELLLLRTTELKNSGRLATPETEQQATQEAQKLMLYIHGMNQYHELVQAQRETLKRWVQLLSISLKCCKFDQKAKTSFVLQALQAILPKLERSLAEDSFTALELATLGLTLLGHMDFSSQSEQQNRVSDFTKDRLYQLFRVSLSSVTSFEATPELRNVNYQTCYRYLQGITSRSGAKSPMTKNAMNTIKHHGERLMDVVCDDAVAGHGACRVSALLVLEAFVALANKDGSKYMLDSFNRVNFIGVLVDSYKNIPTDLPNAPAADIPVLLAYYNTTFALLLRIASARGGAGAIFNAGLFNSARDSLLFSIDPDIGLEFESPEALKRFFDLMLGLLRVINAVVLSKGPQSEQTMRQARDFLRDIRPSVVGVFKRNAKIGTGKVDAGEDLTDLVDNFTVLISAVGFLEFEDKTSLAHSAPGIFS</sequence>
<dbReference type="PANTHER" id="PTHR31344">
    <property type="entry name" value="NUCLEAR PORE COMPLEX PROTEIN NUP205"/>
    <property type="match status" value="1"/>
</dbReference>
<dbReference type="InterPro" id="IPR021827">
    <property type="entry name" value="Nup186/Nup192/Nup205"/>
</dbReference>
<name>A0A9P4MAI2_9PEZI</name>
<evidence type="ECO:0000256" key="2">
    <source>
        <dbReference type="ARBA" id="ARBA00005892"/>
    </source>
</evidence>
<feature type="coiled-coil region" evidence="5">
    <location>
        <begin position="15"/>
        <end position="45"/>
    </location>
</feature>